<dbReference type="Proteomes" id="UP000054538">
    <property type="component" value="Unassembled WGS sequence"/>
</dbReference>
<dbReference type="STRING" id="930991.A0A0D0CG00"/>
<keyword evidence="1" id="KW-0812">Transmembrane</keyword>
<dbReference type="InParanoid" id="A0A0D0CG00"/>
<dbReference type="AlphaFoldDB" id="A0A0D0CG00"/>
<reference evidence="2 3" key="1">
    <citation type="submission" date="2014-04" db="EMBL/GenBank/DDBJ databases">
        <authorList>
            <consortium name="DOE Joint Genome Institute"/>
            <person name="Kuo A."/>
            <person name="Kohler A."/>
            <person name="Jargeat P."/>
            <person name="Nagy L.G."/>
            <person name="Floudas D."/>
            <person name="Copeland A."/>
            <person name="Barry K.W."/>
            <person name="Cichocki N."/>
            <person name="Veneault-Fourrey C."/>
            <person name="LaButti K."/>
            <person name="Lindquist E.A."/>
            <person name="Lipzen A."/>
            <person name="Lundell T."/>
            <person name="Morin E."/>
            <person name="Murat C."/>
            <person name="Sun H."/>
            <person name="Tunlid A."/>
            <person name="Henrissat B."/>
            <person name="Grigoriev I.V."/>
            <person name="Hibbett D.S."/>
            <person name="Martin F."/>
            <person name="Nordberg H.P."/>
            <person name="Cantor M.N."/>
            <person name="Hua S.X."/>
        </authorList>
    </citation>
    <scope>NUCLEOTIDE SEQUENCE [LARGE SCALE GENOMIC DNA]</scope>
    <source>
        <strain evidence="2 3">Ve08.2h10</strain>
    </source>
</reference>
<keyword evidence="1" id="KW-1133">Transmembrane helix</keyword>
<gene>
    <name evidence="2" type="ORF">PAXRUDRAFT_807137</name>
</gene>
<name>A0A0D0CG00_9AGAM</name>
<protein>
    <submittedName>
        <fullName evidence="2">Unplaced genomic scaffold scaffold_928, whole genome shotgun sequence</fullName>
    </submittedName>
</protein>
<sequence>MVRVPRRANGVPISLTRGSQEMFEIPTTPPTTGREYRCYDYHLRPKSHGTEQRYMSATTGKCRRLKVQATNPAPRTNQVQISDGSRKSTKLAIWLIRCPPKSAGEVLVWIAKFIWFTLLLIWPFGSPTYTGLYHAYQMRYWGQFWAARSSKEHSTRLKELVGHEMSTLAGVPVTTRSITHALHPRILMIYGQNGWCKTENSHDIINEPYIAISYRQSQVFQRGIDAKGKERQRKQIDDFIVM</sequence>
<dbReference type="OrthoDB" id="2685041at2759"/>
<dbReference type="HOGENOM" id="CLU_1147498_0_0_1"/>
<organism evidence="2 3">
    <name type="scientific">Paxillus rubicundulus Ve08.2h10</name>
    <dbReference type="NCBI Taxonomy" id="930991"/>
    <lineage>
        <taxon>Eukaryota</taxon>
        <taxon>Fungi</taxon>
        <taxon>Dikarya</taxon>
        <taxon>Basidiomycota</taxon>
        <taxon>Agaricomycotina</taxon>
        <taxon>Agaricomycetes</taxon>
        <taxon>Agaricomycetidae</taxon>
        <taxon>Boletales</taxon>
        <taxon>Paxilineae</taxon>
        <taxon>Paxillaceae</taxon>
        <taxon>Paxillus</taxon>
    </lineage>
</organism>
<evidence type="ECO:0000313" key="2">
    <source>
        <dbReference type="EMBL" id="KIK81682.1"/>
    </source>
</evidence>
<feature type="transmembrane region" description="Helical" evidence="1">
    <location>
        <begin position="106"/>
        <end position="125"/>
    </location>
</feature>
<keyword evidence="1" id="KW-0472">Membrane</keyword>
<reference evidence="3" key="2">
    <citation type="submission" date="2015-01" db="EMBL/GenBank/DDBJ databases">
        <title>Evolutionary Origins and Diversification of the Mycorrhizal Mutualists.</title>
        <authorList>
            <consortium name="DOE Joint Genome Institute"/>
            <consortium name="Mycorrhizal Genomics Consortium"/>
            <person name="Kohler A."/>
            <person name="Kuo A."/>
            <person name="Nagy L.G."/>
            <person name="Floudas D."/>
            <person name="Copeland A."/>
            <person name="Barry K.W."/>
            <person name="Cichocki N."/>
            <person name="Veneault-Fourrey C."/>
            <person name="LaButti K."/>
            <person name="Lindquist E.A."/>
            <person name="Lipzen A."/>
            <person name="Lundell T."/>
            <person name="Morin E."/>
            <person name="Murat C."/>
            <person name="Riley R."/>
            <person name="Ohm R."/>
            <person name="Sun H."/>
            <person name="Tunlid A."/>
            <person name="Henrissat B."/>
            <person name="Grigoriev I.V."/>
            <person name="Hibbett D.S."/>
            <person name="Martin F."/>
        </authorList>
    </citation>
    <scope>NUCLEOTIDE SEQUENCE [LARGE SCALE GENOMIC DNA]</scope>
    <source>
        <strain evidence="3">Ve08.2h10</strain>
    </source>
</reference>
<proteinExistence type="predicted"/>
<evidence type="ECO:0000313" key="3">
    <source>
        <dbReference type="Proteomes" id="UP000054538"/>
    </source>
</evidence>
<feature type="non-terminal residue" evidence="2">
    <location>
        <position position="242"/>
    </location>
</feature>
<keyword evidence="3" id="KW-1185">Reference proteome</keyword>
<dbReference type="EMBL" id="KN825750">
    <property type="protein sequence ID" value="KIK81682.1"/>
    <property type="molecule type" value="Genomic_DNA"/>
</dbReference>
<accession>A0A0D0CG00</accession>
<evidence type="ECO:0000256" key="1">
    <source>
        <dbReference type="SAM" id="Phobius"/>
    </source>
</evidence>